<dbReference type="CDD" id="cd02248">
    <property type="entry name" value="Peptidase_C1A"/>
    <property type="match status" value="1"/>
</dbReference>
<evidence type="ECO:0000259" key="5">
    <source>
        <dbReference type="SMART" id="SM00645"/>
    </source>
</evidence>
<protein>
    <recommendedName>
        <fullName evidence="5">Peptidase C1A papain C-terminal domain-containing protein</fullName>
    </recommendedName>
</protein>
<name>A0AAV0T0P4_HYABA</name>
<dbReference type="PRINTS" id="PR00705">
    <property type="entry name" value="PAPAIN"/>
</dbReference>
<keyword evidence="3" id="KW-1133">Transmembrane helix</keyword>
<dbReference type="GO" id="GO:0008234">
    <property type="term" value="F:cysteine-type peptidase activity"/>
    <property type="evidence" value="ECO:0007669"/>
    <property type="project" value="InterPro"/>
</dbReference>
<evidence type="ECO:0000256" key="2">
    <source>
        <dbReference type="ARBA" id="ARBA00023145"/>
    </source>
</evidence>
<keyword evidence="7" id="KW-1185">Reference proteome</keyword>
<gene>
    <name evidence="6" type="ORF">HBR001_LOCUS826</name>
</gene>
<keyword evidence="3" id="KW-0812">Transmembrane</keyword>
<evidence type="ECO:0000313" key="6">
    <source>
        <dbReference type="EMBL" id="CAI5712343.1"/>
    </source>
</evidence>
<evidence type="ECO:0000313" key="7">
    <source>
        <dbReference type="Proteomes" id="UP001162031"/>
    </source>
</evidence>
<dbReference type="Gene3D" id="3.90.70.10">
    <property type="entry name" value="Cysteine proteinases"/>
    <property type="match status" value="1"/>
</dbReference>
<sequence length="495" mass="53550">MGSLVWTRALTLVTIVAAATLSTTTIDARDNRLTFGTLERCDDVQCQWTDRSGVAVASDVMVTQFLQAEGIPHEGSSASRRRMEAHVEYLETLHKLAAQRKWAFPYAMGVTRRHLHHDGDRTLSPAAFVQQEHQAAQRQRQRQRQRRLTERGLRFATSTPAYRETLNWCSPDNVRNESICTDVKSQNQCGSCWAFAAADSIETAVAVNAGTLPQSLSPQQFLTCSAREMTATFDYCWAAGGVEGSSWLERQMVWGSRNDACNGGMTHAAFADAAQLQWSLKSELSVPYQERELLQTASGSGADVCTSSTVDDAAASISGWAQVVGPSCEESRDPIELLKLALQHQPVSVAINSGGSFDAYKGGIYTCPNDGTFASSAAINHALVLVGYGSDGTTDYWILKNSYGASWGEKGFLRLQMDAKINCGLSVFAVVPTGATVGSVDTTVDGGGKVYFVGMTPECWIIVASVVGVATGILTLVGAIYANRQRDALKETPLW</sequence>
<dbReference type="SMART" id="SM00645">
    <property type="entry name" value="Pept_C1"/>
    <property type="match status" value="1"/>
</dbReference>
<keyword evidence="3" id="KW-0472">Membrane</keyword>
<comment type="similarity">
    <text evidence="1">Belongs to the peptidase C1 family.</text>
</comment>
<feature type="chain" id="PRO_5043751467" description="Peptidase C1A papain C-terminal domain-containing protein" evidence="4">
    <location>
        <begin position="19"/>
        <end position="495"/>
    </location>
</feature>
<dbReference type="SUPFAM" id="SSF54001">
    <property type="entry name" value="Cysteine proteinases"/>
    <property type="match status" value="1"/>
</dbReference>
<dbReference type="GO" id="GO:0006508">
    <property type="term" value="P:proteolysis"/>
    <property type="evidence" value="ECO:0007669"/>
    <property type="project" value="InterPro"/>
</dbReference>
<accession>A0AAV0T0P4</accession>
<dbReference type="InterPro" id="IPR025660">
    <property type="entry name" value="Pept_his_AS"/>
</dbReference>
<dbReference type="PROSITE" id="PS00139">
    <property type="entry name" value="THIOL_PROTEASE_CYS"/>
    <property type="match status" value="1"/>
</dbReference>
<dbReference type="InterPro" id="IPR000169">
    <property type="entry name" value="Pept_cys_AS"/>
</dbReference>
<dbReference type="Proteomes" id="UP001162031">
    <property type="component" value="Unassembled WGS sequence"/>
</dbReference>
<evidence type="ECO:0000256" key="3">
    <source>
        <dbReference type="SAM" id="Phobius"/>
    </source>
</evidence>
<feature type="signal peptide" evidence="4">
    <location>
        <begin position="1"/>
        <end position="18"/>
    </location>
</feature>
<keyword evidence="2" id="KW-0865">Zymogen</keyword>
<feature type="domain" description="Peptidase C1A papain C-terminal" evidence="5">
    <location>
        <begin position="170"/>
        <end position="433"/>
    </location>
</feature>
<feature type="transmembrane region" description="Helical" evidence="3">
    <location>
        <begin position="460"/>
        <end position="482"/>
    </location>
</feature>
<dbReference type="PROSITE" id="PS00639">
    <property type="entry name" value="THIOL_PROTEASE_HIS"/>
    <property type="match status" value="1"/>
</dbReference>
<evidence type="ECO:0000256" key="1">
    <source>
        <dbReference type="ARBA" id="ARBA00008455"/>
    </source>
</evidence>
<reference evidence="6" key="1">
    <citation type="submission" date="2022-12" db="EMBL/GenBank/DDBJ databases">
        <authorList>
            <person name="Webb A."/>
        </authorList>
    </citation>
    <scope>NUCLEOTIDE SEQUENCE</scope>
    <source>
        <strain evidence="6">Hp1</strain>
    </source>
</reference>
<dbReference type="InterPro" id="IPR013128">
    <property type="entry name" value="Peptidase_C1A"/>
</dbReference>
<dbReference type="PANTHER" id="PTHR12411">
    <property type="entry name" value="CYSTEINE PROTEASE FAMILY C1-RELATED"/>
    <property type="match status" value="1"/>
</dbReference>
<dbReference type="EMBL" id="CANTFL010000086">
    <property type="protein sequence ID" value="CAI5712343.1"/>
    <property type="molecule type" value="Genomic_DNA"/>
</dbReference>
<dbReference type="InterPro" id="IPR039417">
    <property type="entry name" value="Peptidase_C1A_papain-like"/>
</dbReference>
<evidence type="ECO:0000256" key="4">
    <source>
        <dbReference type="SAM" id="SignalP"/>
    </source>
</evidence>
<organism evidence="6 7">
    <name type="scientific">Hyaloperonospora brassicae</name>
    <name type="common">Brassica downy mildew</name>
    <name type="synonym">Peronospora brassicae</name>
    <dbReference type="NCBI Taxonomy" id="162125"/>
    <lineage>
        <taxon>Eukaryota</taxon>
        <taxon>Sar</taxon>
        <taxon>Stramenopiles</taxon>
        <taxon>Oomycota</taxon>
        <taxon>Peronosporomycetes</taxon>
        <taxon>Peronosporales</taxon>
        <taxon>Peronosporaceae</taxon>
        <taxon>Hyaloperonospora</taxon>
    </lineage>
</organism>
<comment type="caution">
    <text evidence="6">The sequence shown here is derived from an EMBL/GenBank/DDBJ whole genome shotgun (WGS) entry which is preliminary data.</text>
</comment>
<keyword evidence="4" id="KW-0732">Signal</keyword>
<proteinExistence type="inferred from homology"/>
<dbReference type="InterPro" id="IPR038765">
    <property type="entry name" value="Papain-like_cys_pep_sf"/>
</dbReference>
<dbReference type="InterPro" id="IPR000668">
    <property type="entry name" value="Peptidase_C1A_C"/>
</dbReference>
<dbReference type="Pfam" id="PF00112">
    <property type="entry name" value="Peptidase_C1"/>
    <property type="match status" value="1"/>
</dbReference>
<dbReference type="AlphaFoldDB" id="A0AAV0T0P4"/>